<organism evidence="3 4">
    <name type="scientific">Carpediemonas membranifera</name>
    <dbReference type="NCBI Taxonomy" id="201153"/>
    <lineage>
        <taxon>Eukaryota</taxon>
        <taxon>Metamonada</taxon>
        <taxon>Carpediemonas-like organisms</taxon>
        <taxon>Carpediemonas</taxon>
    </lineage>
</organism>
<sequence>MGEFYSQYGSSPYGNVVGGNNQGQPGQAYRYPDNPYGNAGDSGMAPTDYTYAQYGSEPSNPYGQSYAPGPAAAPYGPNPYTAPSAPTFAPEPAMEPPGPARDTHSRGKNCRRDSSSSSSDEDQKHFNHTAPDYGADKPSATVVPPKPEPVRVVTIPSTPPTGDGLLLAILTGTWRRKLMLTKETPALPVTTLINTVFRIGIVGVVLTVISLIGVVPLGIIFNLRVINIAIALACICIPGAIVIGVGSQVISIIYATYGVPAAHKDSVGTLAWSAGVGFGAGVAIFLLVGFALNHWNVYLLFGSAALAVVGIGLTVFLVSAVYHTALTILVVKGRDDTVRNVKKKVASIQVMARSVAFLCLFACIAAAVTAGVTAFVCAVFFNGYFIVILATTPAGGIVFLCLAGIYKLYKIAQHKKI</sequence>
<evidence type="ECO:0000256" key="2">
    <source>
        <dbReference type="SAM" id="Phobius"/>
    </source>
</evidence>
<feature type="compositionally biased region" description="Low complexity" evidence="1">
    <location>
        <begin position="61"/>
        <end position="83"/>
    </location>
</feature>
<feature type="transmembrane region" description="Helical" evidence="2">
    <location>
        <begin position="269"/>
        <end position="292"/>
    </location>
</feature>
<name>A0A8J6B502_9EUKA</name>
<feature type="compositionally biased region" description="Basic and acidic residues" evidence="1">
    <location>
        <begin position="101"/>
        <end position="114"/>
    </location>
</feature>
<protein>
    <submittedName>
        <fullName evidence="3">Polyadenylate-binding protein</fullName>
    </submittedName>
</protein>
<evidence type="ECO:0000313" key="3">
    <source>
        <dbReference type="EMBL" id="KAG9390162.1"/>
    </source>
</evidence>
<feature type="transmembrane region" description="Helical" evidence="2">
    <location>
        <begin position="228"/>
        <end position="257"/>
    </location>
</feature>
<evidence type="ECO:0000256" key="1">
    <source>
        <dbReference type="SAM" id="MobiDB-lite"/>
    </source>
</evidence>
<keyword evidence="2" id="KW-0472">Membrane</keyword>
<feature type="transmembrane region" description="Helical" evidence="2">
    <location>
        <begin position="387"/>
        <end position="409"/>
    </location>
</feature>
<dbReference type="EMBL" id="JAHDYR010000066">
    <property type="protein sequence ID" value="KAG9390162.1"/>
    <property type="molecule type" value="Genomic_DNA"/>
</dbReference>
<comment type="caution">
    <text evidence="3">The sequence shown here is derived from an EMBL/GenBank/DDBJ whole genome shotgun (WGS) entry which is preliminary data.</text>
</comment>
<keyword evidence="4" id="KW-1185">Reference proteome</keyword>
<keyword evidence="2" id="KW-1133">Transmembrane helix</keyword>
<keyword evidence="2" id="KW-0812">Transmembrane</keyword>
<feature type="transmembrane region" description="Helical" evidence="2">
    <location>
        <begin position="298"/>
        <end position="331"/>
    </location>
</feature>
<proteinExistence type="predicted"/>
<accession>A0A8J6B502</accession>
<feature type="transmembrane region" description="Helical" evidence="2">
    <location>
        <begin position="199"/>
        <end position="222"/>
    </location>
</feature>
<feature type="region of interest" description="Disordered" evidence="1">
    <location>
        <begin position="1"/>
        <end position="147"/>
    </location>
</feature>
<feature type="transmembrane region" description="Helical" evidence="2">
    <location>
        <begin position="352"/>
        <end position="381"/>
    </location>
</feature>
<evidence type="ECO:0000313" key="4">
    <source>
        <dbReference type="Proteomes" id="UP000717585"/>
    </source>
</evidence>
<dbReference type="AlphaFoldDB" id="A0A8J6B502"/>
<dbReference type="Proteomes" id="UP000717585">
    <property type="component" value="Unassembled WGS sequence"/>
</dbReference>
<gene>
    <name evidence="3" type="ORF">J8273_8202</name>
</gene>
<reference evidence="3" key="1">
    <citation type="submission" date="2021-05" db="EMBL/GenBank/DDBJ databases">
        <title>A free-living protist that lacks canonical eukaryotic 1 DNA replication and segregation systems.</title>
        <authorList>
            <person name="Salas-Leiva D.E."/>
            <person name="Tromer E.C."/>
            <person name="Curtis B.A."/>
            <person name="Jerlstrom-Hultqvist J."/>
            <person name="Kolisko M."/>
            <person name="Yi Z."/>
            <person name="Salas-Leiva J.S."/>
            <person name="Gallot-Lavallee L."/>
            <person name="Kops G.J.P.L."/>
            <person name="Archibald J.M."/>
            <person name="Simpson A.G.B."/>
            <person name="Roger A.J."/>
        </authorList>
    </citation>
    <scope>NUCLEOTIDE SEQUENCE</scope>
    <source>
        <strain evidence="3">BICM</strain>
    </source>
</reference>